<keyword evidence="3" id="KW-1185">Reference proteome</keyword>
<feature type="chain" id="PRO_5013297466" evidence="1">
    <location>
        <begin position="23"/>
        <end position="393"/>
    </location>
</feature>
<dbReference type="OrthoDB" id="1326180at2"/>
<comment type="caution">
    <text evidence="2">The sequence shown here is derived from an EMBL/GenBank/DDBJ whole genome shotgun (WGS) entry which is preliminary data.</text>
</comment>
<proteinExistence type="predicted"/>
<sequence length="393" mass="44437">MTGKISVLTVGLLVCLSVPVVAQKKVANPVLTADSLATGNYKDVLNSFFQLAFERMTSPTKELKFTGTPFAVMAKLDTALLVDTLYTRYRTLRNINYTFALRLDTSFKFDGFASGIKYAIINKRDETVSRAFLELVKNNAKAKQLFALNDLILAKISAMANPAPAMLEYTDFRRGIKNFNALSQPLRDTILAVAASSDATRGLGEALKRNSNFNLAETADSIYNDLRTNFNKNLLWTVGVTDTTYRNQFVFSNIVIHTELLKGLNKFAETKNDVELNIRSALQLTDDTLQLKRDLKRAIFSFEPGINVAIKTKHTQKSWLEIKFSGAYYYNFSELYANEERNRLFFNSTIRVRIMNNIWVPFEIKYDPKNGNLFGFINVRANFKALHGAAKQL</sequence>
<dbReference type="Proteomes" id="UP000192276">
    <property type="component" value="Unassembled WGS sequence"/>
</dbReference>
<gene>
    <name evidence="2" type="ORF">A4R26_02605</name>
</gene>
<organism evidence="2 3">
    <name type="scientific">Niastella populi</name>
    <dbReference type="NCBI Taxonomy" id="550983"/>
    <lineage>
        <taxon>Bacteria</taxon>
        <taxon>Pseudomonadati</taxon>
        <taxon>Bacteroidota</taxon>
        <taxon>Chitinophagia</taxon>
        <taxon>Chitinophagales</taxon>
        <taxon>Chitinophagaceae</taxon>
        <taxon>Niastella</taxon>
    </lineage>
</organism>
<feature type="signal peptide" evidence="1">
    <location>
        <begin position="1"/>
        <end position="22"/>
    </location>
</feature>
<protein>
    <submittedName>
        <fullName evidence="2">Uncharacterized protein</fullName>
    </submittedName>
</protein>
<dbReference type="AlphaFoldDB" id="A0A1V9FJ41"/>
<evidence type="ECO:0000256" key="1">
    <source>
        <dbReference type="SAM" id="SignalP"/>
    </source>
</evidence>
<accession>A0A1V9FJ41</accession>
<keyword evidence="1" id="KW-0732">Signal</keyword>
<dbReference type="EMBL" id="LWBP01000188">
    <property type="protein sequence ID" value="OQP58372.1"/>
    <property type="molecule type" value="Genomic_DNA"/>
</dbReference>
<name>A0A1V9FJ41_9BACT</name>
<reference evidence="3" key="1">
    <citation type="submission" date="2016-04" db="EMBL/GenBank/DDBJ databases">
        <authorList>
            <person name="Chen L."/>
            <person name="Zhuang W."/>
            <person name="Wang G."/>
        </authorList>
    </citation>
    <scope>NUCLEOTIDE SEQUENCE [LARGE SCALE GENOMIC DNA]</scope>
    <source>
        <strain evidence="3">208</strain>
    </source>
</reference>
<dbReference type="RefSeq" id="WP_081165491.1">
    <property type="nucleotide sequence ID" value="NZ_LWBP01000188.1"/>
</dbReference>
<evidence type="ECO:0000313" key="3">
    <source>
        <dbReference type="Proteomes" id="UP000192276"/>
    </source>
</evidence>
<evidence type="ECO:0000313" key="2">
    <source>
        <dbReference type="EMBL" id="OQP58372.1"/>
    </source>
</evidence>